<feature type="domain" description="Transposase IS110-like N-terminal" evidence="2">
    <location>
        <begin position="14"/>
        <end position="157"/>
    </location>
</feature>
<feature type="coiled-coil region" evidence="1">
    <location>
        <begin position="202"/>
        <end position="229"/>
    </location>
</feature>
<dbReference type="NCBIfam" id="NF033542">
    <property type="entry name" value="transpos_IS110"/>
    <property type="match status" value="1"/>
</dbReference>
<dbReference type="Pfam" id="PF01548">
    <property type="entry name" value="DEDD_Tnp_IS110"/>
    <property type="match status" value="1"/>
</dbReference>
<evidence type="ECO:0000313" key="5">
    <source>
        <dbReference type="Proteomes" id="UP000032336"/>
    </source>
</evidence>
<dbReference type="InterPro" id="IPR002525">
    <property type="entry name" value="Transp_IS110-like_N"/>
</dbReference>
<evidence type="ECO:0000256" key="1">
    <source>
        <dbReference type="SAM" id="Coils"/>
    </source>
</evidence>
<accession>A0A0D8FSE1</accession>
<comment type="caution">
    <text evidence="4">The sequence shown here is derived from an EMBL/GenBank/DDBJ whole genome shotgun (WGS) entry which is preliminary data.</text>
</comment>
<dbReference type="STRING" id="1121877.FEAC_22400"/>
<evidence type="ECO:0000259" key="3">
    <source>
        <dbReference type="Pfam" id="PF02371"/>
    </source>
</evidence>
<dbReference type="GO" id="GO:0004803">
    <property type="term" value="F:transposase activity"/>
    <property type="evidence" value="ECO:0007669"/>
    <property type="project" value="InterPro"/>
</dbReference>
<dbReference type="PANTHER" id="PTHR33055:SF16">
    <property type="entry name" value="TRANSPOSASE FOR INSERTION SEQUENCE ELEMENT IS1547"/>
    <property type="match status" value="1"/>
</dbReference>
<keyword evidence="5" id="KW-1185">Reference proteome</keyword>
<feature type="domain" description="Transposase IS116/IS110/IS902 C-terminal" evidence="3">
    <location>
        <begin position="234"/>
        <end position="316"/>
    </location>
</feature>
<dbReference type="PATRIC" id="fig|1121877.4.peg.2495"/>
<gene>
    <name evidence="4" type="ORF">FEAC_22400</name>
</gene>
<dbReference type="RefSeq" id="WP_035390505.1">
    <property type="nucleotide sequence ID" value="NZ_JQKF01000026.1"/>
</dbReference>
<keyword evidence="1" id="KW-0175">Coiled coil</keyword>
<proteinExistence type="predicted"/>
<dbReference type="GeneID" id="78373294"/>
<reference evidence="4 5" key="1">
    <citation type="submission" date="2015-01" db="EMBL/GenBank/DDBJ databases">
        <title>Draft genome of the acidophilic iron oxidizer Ferrimicrobium acidiphilum strain T23.</title>
        <authorList>
            <person name="Poehlein A."/>
            <person name="Eisen S."/>
            <person name="Schloemann M."/>
            <person name="Johnson B.D."/>
            <person name="Daniel R."/>
            <person name="Muehling M."/>
        </authorList>
    </citation>
    <scope>NUCLEOTIDE SEQUENCE [LARGE SCALE GENOMIC DNA]</scope>
    <source>
        <strain evidence="4 5">T23</strain>
    </source>
</reference>
<dbReference type="GO" id="GO:0003677">
    <property type="term" value="F:DNA binding"/>
    <property type="evidence" value="ECO:0007669"/>
    <property type="project" value="InterPro"/>
</dbReference>
<sequence>MNVTSLGEGQVAGGVDTHQDLHVAAVVDHTGKVLGTKSFPTTRHGYLSLITWMRSLGDVARVGVECTGSYGAGLTRYLGAANIPTLEVTRPDKSLRRAQGKSDDYDAIAAALAALYGQRVQVAKDRSGQVEALRVLRTTRKTAIKCRRATLQELHNTIVAASDKIREQYRGETRMHLLRKLATSRPTRESFRDPDIATQIALKSLAKRVLELNDEIADLDELIEKLVKELAGPLLELPGMGVDSAGEFLVAAGDNPERLGSEASFAMMCGACPIPASSGKTNRHRLNRGGNRQANSALHIVVLSRIRMDERTQAYVTRRLAEGLSKREVMRCLKRYVAREVYHVLVNHKVAA</sequence>
<dbReference type="PANTHER" id="PTHR33055">
    <property type="entry name" value="TRANSPOSASE FOR INSERTION SEQUENCE ELEMENT IS1111A"/>
    <property type="match status" value="1"/>
</dbReference>
<protein>
    <submittedName>
        <fullName evidence="4">Transposase IS116/IS110/IS902 family protein</fullName>
    </submittedName>
</protein>
<name>A0A0D8FSE1_9ACTN</name>
<dbReference type="OrthoDB" id="4337860at2"/>
<dbReference type="eggNOG" id="COG3547">
    <property type="taxonomic scope" value="Bacteria"/>
</dbReference>
<dbReference type="Pfam" id="PF02371">
    <property type="entry name" value="Transposase_20"/>
    <property type="match status" value="1"/>
</dbReference>
<dbReference type="InterPro" id="IPR003346">
    <property type="entry name" value="Transposase_20"/>
</dbReference>
<organism evidence="4 5">
    <name type="scientific">Ferrimicrobium acidiphilum DSM 19497</name>
    <dbReference type="NCBI Taxonomy" id="1121877"/>
    <lineage>
        <taxon>Bacteria</taxon>
        <taxon>Bacillati</taxon>
        <taxon>Actinomycetota</taxon>
        <taxon>Acidimicrobiia</taxon>
        <taxon>Acidimicrobiales</taxon>
        <taxon>Acidimicrobiaceae</taxon>
        <taxon>Ferrimicrobium</taxon>
    </lineage>
</organism>
<evidence type="ECO:0000259" key="2">
    <source>
        <dbReference type="Pfam" id="PF01548"/>
    </source>
</evidence>
<dbReference type="EMBL" id="JXUW01000023">
    <property type="protein sequence ID" value="KJE76046.1"/>
    <property type="molecule type" value="Genomic_DNA"/>
</dbReference>
<dbReference type="GO" id="GO:0006313">
    <property type="term" value="P:DNA transposition"/>
    <property type="evidence" value="ECO:0007669"/>
    <property type="project" value="InterPro"/>
</dbReference>
<dbReference type="AlphaFoldDB" id="A0A0D8FSE1"/>
<dbReference type="InterPro" id="IPR047650">
    <property type="entry name" value="Transpos_IS110"/>
</dbReference>
<evidence type="ECO:0000313" key="4">
    <source>
        <dbReference type="EMBL" id="KJE76046.1"/>
    </source>
</evidence>
<dbReference type="Proteomes" id="UP000032336">
    <property type="component" value="Unassembled WGS sequence"/>
</dbReference>